<evidence type="ECO:0000313" key="2">
    <source>
        <dbReference type="EMBL" id="KAJ6832170.1"/>
    </source>
</evidence>
<reference evidence="2" key="2">
    <citation type="submission" date="2023-04" db="EMBL/GenBank/DDBJ databases">
        <authorList>
            <person name="Bruccoleri R.E."/>
            <person name="Oakeley E.J."/>
            <person name="Faust A.-M."/>
            <person name="Dessus-Babus S."/>
            <person name="Altorfer M."/>
            <person name="Burckhardt D."/>
            <person name="Oertli M."/>
            <person name="Naumann U."/>
            <person name="Petersen F."/>
            <person name="Wong J."/>
        </authorList>
    </citation>
    <scope>NUCLEOTIDE SEQUENCE</scope>
    <source>
        <strain evidence="2">GSM-AAB239-AS_SAM_17_03QT</strain>
        <tissue evidence="2">Leaf</tissue>
    </source>
</reference>
<keyword evidence="3" id="KW-1185">Reference proteome</keyword>
<comment type="caution">
    <text evidence="2">The sequence shown here is derived from an EMBL/GenBank/DDBJ whole genome shotgun (WGS) entry which is preliminary data.</text>
</comment>
<dbReference type="EMBL" id="JANAVB010016197">
    <property type="protein sequence ID" value="KAJ6832170.1"/>
    <property type="molecule type" value="Genomic_DNA"/>
</dbReference>
<dbReference type="AlphaFoldDB" id="A0AAX6GTP3"/>
<sequence length="67" mass="7603">MAVVVAPPRHTTTIDELPLQRCSFLGQRRPRRGDTTPRRSNESLPIQESIHGEFILISQFPELSGFD</sequence>
<evidence type="ECO:0000256" key="1">
    <source>
        <dbReference type="SAM" id="MobiDB-lite"/>
    </source>
</evidence>
<gene>
    <name evidence="2" type="ORF">M6B38_345905</name>
</gene>
<feature type="region of interest" description="Disordered" evidence="1">
    <location>
        <begin position="26"/>
        <end position="45"/>
    </location>
</feature>
<name>A0AAX6GTP3_IRIPA</name>
<proteinExistence type="predicted"/>
<evidence type="ECO:0000313" key="3">
    <source>
        <dbReference type="Proteomes" id="UP001140949"/>
    </source>
</evidence>
<reference evidence="2" key="1">
    <citation type="journal article" date="2023" name="GigaByte">
        <title>Genome assembly of the bearded iris, Iris pallida Lam.</title>
        <authorList>
            <person name="Bruccoleri R.E."/>
            <person name="Oakeley E.J."/>
            <person name="Faust A.M.E."/>
            <person name="Altorfer M."/>
            <person name="Dessus-Babus S."/>
            <person name="Burckhardt D."/>
            <person name="Oertli M."/>
            <person name="Naumann U."/>
            <person name="Petersen F."/>
            <person name="Wong J."/>
        </authorList>
    </citation>
    <scope>NUCLEOTIDE SEQUENCE</scope>
    <source>
        <strain evidence="2">GSM-AAB239-AS_SAM_17_03QT</strain>
    </source>
</reference>
<dbReference type="Proteomes" id="UP001140949">
    <property type="component" value="Unassembled WGS sequence"/>
</dbReference>
<accession>A0AAX6GTP3</accession>
<feature type="compositionally biased region" description="Basic and acidic residues" evidence="1">
    <location>
        <begin position="32"/>
        <end position="41"/>
    </location>
</feature>
<protein>
    <submittedName>
        <fullName evidence="2">Uncharacterized protein</fullName>
    </submittedName>
</protein>
<organism evidence="2 3">
    <name type="scientific">Iris pallida</name>
    <name type="common">Sweet iris</name>
    <dbReference type="NCBI Taxonomy" id="29817"/>
    <lineage>
        <taxon>Eukaryota</taxon>
        <taxon>Viridiplantae</taxon>
        <taxon>Streptophyta</taxon>
        <taxon>Embryophyta</taxon>
        <taxon>Tracheophyta</taxon>
        <taxon>Spermatophyta</taxon>
        <taxon>Magnoliopsida</taxon>
        <taxon>Liliopsida</taxon>
        <taxon>Asparagales</taxon>
        <taxon>Iridaceae</taxon>
        <taxon>Iridoideae</taxon>
        <taxon>Irideae</taxon>
        <taxon>Iris</taxon>
    </lineage>
</organism>